<dbReference type="PROSITE" id="PS51257">
    <property type="entry name" value="PROKAR_LIPOPROTEIN"/>
    <property type="match status" value="1"/>
</dbReference>
<dbReference type="EMBL" id="CP121196">
    <property type="protein sequence ID" value="XBH19037.1"/>
    <property type="molecule type" value="Genomic_DNA"/>
</dbReference>
<dbReference type="RefSeq" id="WP_348264253.1">
    <property type="nucleotide sequence ID" value="NZ_CP121196.1"/>
</dbReference>
<gene>
    <name evidence="1" type="ORF">P8935_06895</name>
</gene>
<organism evidence="1">
    <name type="scientific">Telmatobacter sp. DSM 110680</name>
    <dbReference type="NCBI Taxonomy" id="3036704"/>
    <lineage>
        <taxon>Bacteria</taxon>
        <taxon>Pseudomonadati</taxon>
        <taxon>Acidobacteriota</taxon>
        <taxon>Terriglobia</taxon>
        <taxon>Terriglobales</taxon>
        <taxon>Acidobacteriaceae</taxon>
        <taxon>Telmatobacter</taxon>
    </lineage>
</organism>
<evidence type="ECO:0000313" key="1">
    <source>
        <dbReference type="EMBL" id="XBH19037.1"/>
    </source>
</evidence>
<proteinExistence type="predicted"/>
<accession>A0AAU7DPP3</accession>
<dbReference type="SUPFAM" id="SSF50969">
    <property type="entry name" value="YVTN repeat-like/Quinoprotein amine dehydrogenase"/>
    <property type="match status" value="1"/>
</dbReference>
<sequence length="812" mass="82895">MRRYLTLVFLVFLAIPAGMTFTGCYRNPAGNYCNGLGYGLKDTDVYAIDLEPKTTGVSLAFGQTRQINAPTATTCKGVTASVSSYAYATTNNQILDITPSGNMCAGTWNRNSGGGIPDYTICNPPNPLPKSNGLPYETAYISVSANSVTSNPVEVYVHAPVSSVALATSGVVAGAQQCYSQGASAQLDSEACYASGGKQYEFCAPSTVTNYSCPGGLAPGVTSVPSCSNSIGALTYAVSTSAIATLNSATNVITAAQPGTTAITASIAGSGSSAGYFSTCPPKSISVTLNGATSGTVTQGITQNLQTTVLDTNGQPITGLTLDYESTNQLDINVGGSGSVVPSFPGEASVYAICQPSTCNPSPINQVGLFGTGLSISSNAVAITTPGSASSRAWFSSPGLSQYFVPYDLVGNQLGSTIRLPYVPNSMVMDQLGTTLYFGSSHALMTFNLASDAMTGTPNTSVPGVVLAVAPNGSQVLINDQVRRVLYIYNSSGSVAANFTGMASSAAWTPDSKTLYIADSVSAGAGHSDTLYVFNANTGFTSYDLTASGGATNLALTVPSVGAYLSGNPTVAHTWCPSGTASNYSNIVFYPQGDSVPDKTDTLAATADGQHMLGAAIAGGGVEISDISVSIPFTPSNGKATGGTTNLINLPKACPQSGQTMEPLIIDHPYPTTQQAVSGINATAVNQIVTSRASNLAFLTYTGSTPGAKLPYYMTSSNGAPGTVNYVAFTGGSAVTAPLTGAFSLDNTLFFVSTAGDNLIHFINTTTLQDTQQINPKLPACTPGTDPDCLITSPSTGSVPTTAIAVKPRATT</sequence>
<protein>
    <submittedName>
        <fullName evidence="1">Uncharacterized protein</fullName>
    </submittedName>
</protein>
<name>A0AAU7DPP3_9BACT</name>
<dbReference type="AlphaFoldDB" id="A0AAU7DPP3"/>
<dbReference type="InterPro" id="IPR011044">
    <property type="entry name" value="Quino_amine_DH_bsu"/>
</dbReference>
<reference evidence="1" key="1">
    <citation type="submission" date="2023-03" db="EMBL/GenBank/DDBJ databases">
        <title>Edaphobacter sp.</title>
        <authorList>
            <person name="Huber K.J."/>
            <person name="Papendorf J."/>
            <person name="Pilke C."/>
            <person name="Bunk B."/>
            <person name="Sproeer C."/>
            <person name="Pester M."/>
        </authorList>
    </citation>
    <scope>NUCLEOTIDE SEQUENCE</scope>
    <source>
        <strain evidence="1">DSM 110680</strain>
    </source>
</reference>